<evidence type="ECO:0000259" key="5">
    <source>
        <dbReference type="PROSITE" id="PS50977"/>
    </source>
</evidence>
<evidence type="ECO:0000256" key="1">
    <source>
        <dbReference type="ARBA" id="ARBA00023015"/>
    </source>
</evidence>
<name>A0ABW5DLD3_9PROT</name>
<dbReference type="Proteomes" id="UP001597295">
    <property type="component" value="Unassembled WGS sequence"/>
</dbReference>
<gene>
    <name evidence="6" type="ORF">ACFSM5_01505</name>
</gene>
<evidence type="ECO:0000313" key="6">
    <source>
        <dbReference type="EMBL" id="MFD2261545.1"/>
    </source>
</evidence>
<accession>A0ABW5DLD3</accession>
<keyword evidence="7" id="KW-1185">Reference proteome</keyword>
<reference evidence="7" key="1">
    <citation type="journal article" date="2019" name="Int. J. Syst. Evol. Microbiol.">
        <title>The Global Catalogue of Microorganisms (GCM) 10K type strain sequencing project: providing services to taxonomists for standard genome sequencing and annotation.</title>
        <authorList>
            <consortium name="The Broad Institute Genomics Platform"/>
            <consortium name="The Broad Institute Genome Sequencing Center for Infectious Disease"/>
            <person name="Wu L."/>
            <person name="Ma J."/>
        </authorList>
    </citation>
    <scope>NUCLEOTIDE SEQUENCE [LARGE SCALE GENOMIC DNA]</scope>
    <source>
        <strain evidence="7">CGMCC 1.19062</strain>
    </source>
</reference>
<sequence>MAEESTNAPAIRSGRIPTQARARQRVEKIMEIATELIVEQGDAMRMSELAQRAGIPIGSLYQYFPDKAAVVASLAHRFNDEGSRCVAEALGSVQAIKDLGPCLGEIVDGFYEMYIKNPAMRAVWQATQASPALQALDAEDCAEHVRLLRERLTTLLPDTEITYLELMAVLVMTQIASVVRMAITMPSDTARPMLALFRSQLLAQQFQTPG</sequence>
<dbReference type="PANTHER" id="PTHR30055">
    <property type="entry name" value="HTH-TYPE TRANSCRIPTIONAL REGULATOR RUTR"/>
    <property type="match status" value="1"/>
</dbReference>
<evidence type="ECO:0000256" key="3">
    <source>
        <dbReference type="ARBA" id="ARBA00023163"/>
    </source>
</evidence>
<dbReference type="PROSITE" id="PS50977">
    <property type="entry name" value="HTH_TETR_2"/>
    <property type="match status" value="1"/>
</dbReference>
<dbReference type="Pfam" id="PF00440">
    <property type="entry name" value="TetR_N"/>
    <property type="match status" value="1"/>
</dbReference>
<dbReference type="PANTHER" id="PTHR30055:SF234">
    <property type="entry name" value="HTH-TYPE TRANSCRIPTIONAL REGULATOR BETI"/>
    <property type="match status" value="1"/>
</dbReference>
<keyword evidence="2 4" id="KW-0238">DNA-binding</keyword>
<dbReference type="InterPro" id="IPR009057">
    <property type="entry name" value="Homeodomain-like_sf"/>
</dbReference>
<comment type="caution">
    <text evidence="6">The sequence shown here is derived from an EMBL/GenBank/DDBJ whole genome shotgun (WGS) entry which is preliminary data.</text>
</comment>
<feature type="domain" description="HTH tetR-type" evidence="5">
    <location>
        <begin position="23"/>
        <end position="82"/>
    </location>
</feature>
<evidence type="ECO:0000313" key="7">
    <source>
        <dbReference type="Proteomes" id="UP001597295"/>
    </source>
</evidence>
<evidence type="ECO:0000256" key="4">
    <source>
        <dbReference type="PROSITE-ProRule" id="PRU00335"/>
    </source>
</evidence>
<proteinExistence type="predicted"/>
<dbReference type="InterPro" id="IPR001647">
    <property type="entry name" value="HTH_TetR"/>
</dbReference>
<dbReference type="SUPFAM" id="SSF46689">
    <property type="entry name" value="Homeodomain-like"/>
    <property type="match status" value="1"/>
</dbReference>
<organism evidence="6 7">
    <name type="scientific">Lacibacterium aquatile</name>
    <dbReference type="NCBI Taxonomy" id="1168082"/>
    <lineage>
        <taxon>Bacteria</taxon>
        <taxon>Pseudomonadati</taxon>
        <taxon>Pseudomonadota</taxon>
        <taxon>Alphaproteobacteria</taxon>
        <taxon>Rhodospirillales</taxon>
        <taxon>Rhodospirillaceae</taxon>
    </lineage>
</organism>
<keyword evidence="1" id="KW-0805">Transcription regulation</keyword>
<dbReference type="InterPro" id="IPR050109">
    <property type="entry name" value="HTH-type_TetR-like_transc_reg"/>
</dbReference>
<protein>
    <submittedName>
        <fullName evidence="6">TetR family transcriptional regulator</fullName>
    </submittedName>
</protein>
<dbReference type="Gene3D" id="1.10.357.10">
    <property type="entry name" value="Tetracycline Repressor, domain 2"/>
    <property type="match status" value="1"/>
</dbReference>
<dbReference type="Pfam" id="PF17928">
    <property type="entry name" value="TetR_C_22"/>
    <property type="match status" value="1"/>
</dbReference>
<dbReference type="InterPro" id="IPR041674">
    <property type="entry name" value="TetR_C_22"/>
</dbReference>
<feature type="DNA-binding region" description="H-T-H motif" evidence="4">
    <location>
        <begin position="45"/>
        <end position="64"/>
    </location>
</feature>
<dbReference type="EMBL" id="JBHUIP010000001">
    <property type="protein sequence ID" value="MFD2261545.1"/>
    <property type="molecule type" value="Genomic_DNA"/>
</dbReference>
<dbReference type="PRINTS" id="PR00455">
    <property type="entry name" value="HTHTETR"/>
</dbReference>
<keyword evidence="3" id="KW-0804">Transcription</keyword>
<dbReference type="RefSeq" id="WP_379874452.1">
    <property type="nucleotide sequence ID" value="NZ_JBHUIP010000001.1"/>
</dbReference>
<evidence type="ECO:0000256" key="2">
    <source>
        <dbReference type="ARBA" id="ARBA00023125"/>
    </source>
</evidence>